<evidence type="ECO:0000313" key="2">
    <source>
        <dbReference type="EMBL" id="KAG5298902.1"/>
    </source>
</evidence>
<sequence length="74" mass="9095">MQIQIIYFRRHIVKLNGTFFLSCRCRWREGRTKRLLLVESCLAMRSNVYIYIYIYIYMQLGFFFFFESVVCLVS</sequence>
<reference evidence="2 3" key="1">
    <citation type="submission" date="2021-01" db="EMBL/GenBank/DDBJ databases">
        <title>Chromosome-level genome assembly of a human fungal pathogen reveals clustering of transcriptionally co-regulated genes.</title>
        <authorList>
            <person name="Voorhies M."/>
            <person name="Cohen S."/>
            <person name="Shea T.P."/>
            <person name="Petrus S."/>
            <person name="Munoz J.F."/>
            <person name="Poplawski S."/>
            <person name="Goldman W.E."/>
            <person name="Michael T."/>
            <person name="Cuomo C.A."/>
            <person name="Sil A."/>
            <person name="Beyhan S."/>
        </authorList>
    </citation>
    <scope>NUCLEOTIDE SEQUENCE [LARGE SCALE GENOMIC DNA]</scope>
    <source>
        <strain evidence="2 3">G184AR</strain>
    </source>
</reference>
<comment type="caution">
    <text evidence="2">The sequence shown here is derived from an EMBL/GenBank/DDBJ whole genome shotgun (WGS) entry which is preliminary data.</text>
</comment>
<dbReference type="Proteomes" id="UP000670092">
    <property type="component" value="Unassembled WGS sequence"/>
</dbReference>
<accession>A0A8H7YZB6</accession>
<evidence type="ECO:0000313" key="3">
    <source>
        <dbReference type="Proteomes" id="UP000670092"/>
    </source>
</evidence>
<keyword evidence="1" id="KW-0472">Membrane</keyword>
<evidence type="ECO:0000256" key="1">
    <source>
        <dbReference type="SAM" id="Phobius"/>
    </source>
</evidence>
<gene>
    <name evidence="2" type="ORF">I7I52_09032</name>
</gene>
<keyword evidence="1" id="KW-0812">Transmembrane</keyword>
<dbReference type="AlphaFoldDB" id="A0A8H7YZB6"/>
<proteinExistence type="predicted"/>
<dbReference type="VEuPathDB" id="FungiDB:I7I52_09032"/>
<dbReference type="EMBL" id="JAEVHI010000002">
    <property type="protein sequence ID" value="KAG5298902.1"/>
    <property type="molecule type" value="Genomic_DNA"/>
</dbReference>
<feature type="transmembrane region" description="Helical" evidence="1">
    <location>
        <begin position="48"/>
        <end position="66"/>
    </location>
</feature>
<keyword evidence="1" id="KW-1133">Transmembrane helix</keyword>
<organism evidence="2 3">
    <name type="scientific">Ajellomyces capsulatus</name>
    <name type="common">Darling's disease fungus</name>
    <name type="synonym">Histoplasma capsulatum</name>
    <dbReference type="NCBI Taxonomy" id="5037"/>
    <lineage>
        <taxon>Eukaryota</taxon>
        <taxon>Fungi</taxon>
        <taxon>Dikarya</taxon>
        <taxon>Ascomycota</taxon>
        <taxon>Pezizomycotina</taxon>
        <taxon>Eurotiomycetes</taxon>
        <taxon>Eurotiomycetidae</taxon>
        <taxon>Onygenales</taxon>
        <taxon>Ajellomycetaceae</taxon>
        <taxon>Histoplasma</taxon>
    </lineage>
</organism>
<name>A0A8H7YZB6_AJECA</name>
<protein>
    <submittedName>
        <fullName evidence="2">Uncharacterized protein</fullName>
    </submittedName>
</protein>